<evidence type="ECO:0000313" key="2">
    <source>
        <dbReference type="EMBL" id="CAD9572692.1"/>
    </source>
</evidence>
<feature type="region of interest" description="Disordered" evidence="1">
    <location>
        <begin position="18"/>
        <end position="58"/>
    </location>
</feature>
<gene>
    <name evidence="2" type="ORF">LDAN0321_LOCUS7936</name>
</gene>
<evidence type="ECO:0000256" key="1">
    <source>
        <dbReference type="SAM" id="MobiDB-lite"/>
    </source>
</evidence>
<sequence>MESRDYLEIRGVSREEIRVETEQNAESNLSIRVDSSSSKNNKSATKKKEKRKTKGKKIIELDEHIENLYIGHGNEQNAKSSYSIGEDSSAKSNKFAATKEKKKTKGENRRKLDEHQETVHHDLHPHFWENARAKYHGCNHRIRQEQTSSLPISEQTFLTEIDSTKSNTSKELTPKGDIESSLTKEEKSTGQRNLLLSLRSLQYLVKKLDNEDIRSRVDINGARMDKI</sequence>
<organism evidence="2">
    <name type="scientific">Leptocylindrus danicus</name>
    <dbReference type="NCBI Taxonomy" id="163516"/>
    <lineage>
        <taxon>Eukaryota</taxon>
        <taxon>Sar</taxon>
        <taxon>Stramenopiles</taxon>
        <taxon>Ochrophyta</taxon>
        <taxon>Bacillariophyta</taxon>
        <taxon>Coscinodiscophyceae</taxon>
        <taxon>Chaetocerotophycidae</taxon>
        <taxon>Leptocylindrales</taxon>
        <taxon>Leptocylindraceae</taxon>
        <taxon>Leptocylindrus</taxon>
    </lineage>
</organism>
<feature type="compositionally biased region" description="Basic and acidic residues" evidence="1">
    <location>
        <begin position="105"/>
        <end position="117"/>
    </location>
</feature>
<proteinExistence type="predicted"/>
<dbReference type="EMBL" id="HBGY01012453">
    <property type="protein sequence ID" value="CAD9572692.1"/>
    <property type="molecule type" value="Transcribed_RNA"/>
</dbReference>
<feature type="region of interest" description="Disordered" evidence="1">
    <location>
        <begin position="164"/>
        <end position="190"/>
    </location>
</feature>
<accession>A0A7S2KDP8</accession>
<feature type="compositionally biased region" description="Basic and acidic residues" evidence="1">
    <location>
        <begin position="172"/>
        <end position="189"/>
    </location>
</feature>
<feature type="compositionally biased region" description="Polar residues" evidence="1">
    <location>
        <begin position="22"/>
        <end position="34"/>
    </location>
</feature>
<dbReference type="AlphaFoldDB" id="A0A7S2KDP8"/>
<name>A0A7S2KDP8_9STRA</name>
<protein>
    <submittedName>
        <fullName evidence="2">Uncharacterized protein</fullName>
    </submittedName>
</protein>
<reference evidence="2" key="1">
    <citation type="submission" date="2021-01" db="EMBL/GenBank/DDBJ databases">
        <authorList>
            <person name="Corre E."/>
            <person name="Pelletier E."/>
            <person name="Niang G."/>
            <person name="Scheremetjew M."/>
            <person name="Finn R."/>
            <person name="Kale V."/>
            <person name="Holt S."/>
            <person name="Cochrane G."/>
            <person name="Meng A."/>
            <person name="Brown T."/>
            <person name="Cohen L."/>
        </authorList>
    </citation>
    <scope>NUCLEOTIDE SEQUENCE</scope>
    <source>
        <strain evidence="2">B650</strain>
    </source>
</reference>
<feature type="compositionally biased region" description="Basic residues" evidence="1">
    <location>
        <begin position="44"/>
        <end position="56"/>
    </location>
</feature>
<feature type="region of interest" description="Disordered" evidence="1">
    <location>
        <begin position="75"/>
        <end position="117"/>
    </location>
</feature>